<organism evidence="1 2">
    <name type="scientific">Planobispora rosea</name>
    <dbReference type="NCBI Taxonomy" id="35762"/>
    <lineage>
        <taxon>Bacteria</taxon>
        <taxon>Bacillati</taxon>
        <taxon>Actinomycetota</taxon>
        <taxon>Actinomycetes</taxon>
        <taxon>Streptosporangiales</taxon>
        <taxon>Streptosporangiaceae</taxon>
        <taxon>Planobispora</taxon>
    </lineage>
</organism>
<dbReference type="AlphaFoldDB" id="A0A8J3S3Z6"/>
<sequence>MSITAPDRRASARPVTRQDLVLIATEYGELLAAARATIAAAELGEPNPLEHLRHALKAHGQLPPAGARPVLLLAQCAVPITGWAEVTR</sequence>
<evidence type="ECO:0000313" key="1">
    <source>
        <dbReference type="EMBL" id="GIH86399.1"/>
    </source>
</evidence>
<protein>
    <submittedName>
        <fullName evidence="1">Uncharacterized protein</fullName>
    </submittedName>
</protein>
<comment type="caution">
    <text evidence="1">The sequence shown here is derived from an EMBL/GenBank/DDBJ whole genome shotgun (WGS) entry which is preliminary data.</text>
</comment>
<gene>
    <name evidence="1" type="ORF">Pro02_48070</name>
</gene>
<dbReference type="RefSeq" id="WP_189242978.1">
    <property type="nucleotide sequence ID" value="NZ_BMQP01000026.1"/>
</dbReference>
<reference evidence="1" key="1">
    <citation type="submission" date="2021-01" db="EMBL/GenBank/DDBJ databases">
        <title>Whole genome shotgun sequence of Planobispora rosea NBRC 15558.</title>
        <authorList>
            <person name="Komaki H."/>
            <person name="Tamura T."/>
        </authorList>
    </citation>
    <scope>NUCLEOTIDE SEQUENCE</scope>
    <source>
        <strain evidence="1">NBRC 15558</strain>
    </source>
</reference>
<keyword evidence="2" id="KW-1185">Reference proteome</keyword>
<dbReference type="EMBL" id="BOOI01000046">
    <property type="protein sequence ID" value="GIH86399.1"/>
    <property type="molecule type" value="Genomic_DNA"/>
</dbReference>
<accession>A0A8J3S3Z6</accession>
<evidence type="ECO:0000313" key="2">
    <source>
        <dbReference type="Proteomes" id="UP000655044"/>
    </source>
</evidence>
<name>A0A8J3S3Z6_PLARO</name>
<proteinExistence type="predicted"/>
<dbReference type="Proteomes" id="UP000655044">
    <property type="component" value="Unassembled WGS sequence"/>
</dbReference>